<evidence type="ECO:0000256" key="1">
    <source>
        <dbReference type="ARBA" id="ARBA00001936"/>
    </source>
</evidence>
<reference evidence="10 11" key="1">
    <citation type="submission" date="2017-05" db="EMBL/GenBank/DDBJ databases">
        <title>The Genome Sequence of Enterococcus sp. 8G7_MSG3316.</title>
        <authorList>
            <consortium name="The Broad Institute Genomics Platform"/>
            <consortium name="The Broad Institute Genomic Center for Infectious Diseases"/>
            <person name="Earl A."/>
            <person name="Manson A."/>
            <person name="Schwartman J."/>
            <person name="Gilmore M."/>
            <person name="Abouelleil A."/>
            <person name="Cao P."/>
            <person name="Chapman S."/>
            <person name="Cusick C."/>
            <person name="Shea T."/>
            <person name="Young S."/>
            <person name="Neafsey D."/>
            <person name="Nusbaum C."/>
            <person name="Birren B."/>
        </authorList>
    </citation>
    <scope>NUCLEOTIDE SEQUENCE [LARGE SCALE GENOMIC DNA]</scope>
    <source>
        <strain evidence="10 11">8G7_MSG3316</strain>
    </source>
</reference>
<comment type="cofactor">
    <cofactor evidence="1">
        <name>Mn(2+)</name>
        <dbReference type="ChEBI" id="CHEBI:29035"/>
    </cofactor>
</comment>
<keyword evidence="11" id="KW-1185">Reference proteome</keyword>
<dbReference type="OrthoDB" id="9801841at2"/>
<dbReference type="GO" id="GO:0004722">
    <property type="term" value="F:protein serine/threonine phosphatase activity"/>
    <property type="evidence" value="ECO:0007669"/>
    <property type="project" value="UniProtKB-EC"/>
</dbReference>
<dbReference type="PANTHER" id="PTHR47992">
    <property type="entry name" value="PROTEIN PHOSPHATASE"/>
    <property type="match status" value="1"/>
</dbReference>
<dbReference type="Proteomes" id="UP000195043">
    <property type="component" value="Unassembled WGS sequence"/>
</dbReference>
<dbReference type="FunFam" id="3.60.40.10:FF:000002">
    <property type="entry name" value="Serine/threonine phosphatase stp"/>
    <property type="match status" value="1"/>
</dbReference>
<gene>
    <name evidence="10" type="ORF">A5886_003062</name>
</gene>
<evidence type="ECO:0000256" key="8">
    <source>
        <dbReference type="ARBA" id="ARBA00048336"/>
    </source>
</evidence>
<comment type="caution">
    <text evidence="10">The sequence shown here is derived from an EMBL/GenBank/DDBJ whole genome shotgun (WGS) entry which is preliminary data.</text>
</comment>
<comment type="catalytic activity">
    <reaction evidence="7">
        <text>O-phospho-L-seryl-[protein] + H2O = L-seryl-[protein] + phosphate</text>
        <dbReference type="Rhea" id="RHEA:20629"/>
        <dbReference type="Rhea" id="RHEA-COMP:9863"/>
        <dbReference type="Rhea" id="RHEA-COMP:11604"/>
        <dbReference type="ChEBI" id="CHEBI:15377"/>
        <dbReference type="ChEBI" id="CHEBI:29999"/>
        <dbReference type="ChEBI" id="CHEBI:43474"/>
        <dbReference type="ChEBI" id="CHEBI:83421"/>
        <dbReference type="EC" id="3.1.3.16"/>
    </reaction>
</comment>
<dbReference type="CDD" id="cd00143">
    <property type="entry name" value="PP2Cc"/>
    <property type="match status" value="1"/>
</dbReference>
<dbReference type="EMBL" id="NGKU01000001">
    <property type="protein sequence ID" value="OTN77961.1"/>
    <property type="molecule type" value="Genomic_DNA"/>
</dbReference>
<sequence length="246" mass="26738">MEIRFQSDVGKRRNTNQDFAATYVNKANITLALLADGMGGHRAGDVASRQAVSEIGTAWEQTTLTDSEKTAQWLIQKIQQESQAIYQKGQTQEELSGMGTTIIAVALFGDQFTIANVGDSRAYLLRNQTLTQITEDHSLVNELVKSGQITAEMALNHPRKNVLTRSVGMPSEVEVDVAIHFFGAQDYLLLCSDGLTNMVSDQEIAETIEQTPALESAVQQLIDQANARGGVDNITVLLIKVGGEGL</sequence>
<dbReference type="NCBIfam" id="NF033484">
    <property type="entry name" value="Stp1_PP2C_phos"/>
    <property type="match status" value="1"/>
</dbReference>
<keyword evidence="6" id="KW-0464">Manganese</keyword>
<accession>A0A242AB60</accession>
<dbReference type="SUPFAM" id="SSF81606">
    <property type="entry name" value="PP2C-like"/>
    <property type="match status" value="1"/>
</dbReference>
<comment type="catalytic activity">
    <reaction evidence="8">
        <text>O-phospho-L-threonyl-[protein] + H2O = L-threonyl-[protein] + phosphate</text>
        <dbReference type="Rhea" id="RHEA:47004"/>
        <dbReference type="Rhea" id="RHEA-COMP:11060"/>
        <dbReference type="Rhea" id="RHEA-COMP:11605"/>
        <dbReference type="ChEBI" id="CHEBI:15377"/>
        <dbReference type="ChEBI" id="CHEBI:30013"/>
        <dbReference type="ChEBI" id="CHEBI:43474"/>
        <dbReference type="ChEBI" id="CHEBI:61977"/>
        <dbReference type="EC" id="3.1.3.16"/>
    </reaction>
</comment>
<dbReference type="InterPro" id="IPR001932">
    <property type="entry name" value="PPM-type_phosphatase-like_dom"/>
</dbReference>
<evidence type="ECO:0000259" key="9">
    <source>
        <dbReference type="PROSITE" id="PS51746"/>
    </source>
</evidence>
<keyword evidence="5" id="KW-0904">Protein phosphatase</keyword>
<evidence type="ECO:0000256" key="3">
    <source>
        <dbReference type="ARBA" id="ARBA00022723"/>
    </source>
</evidence>
<dbReference type="InterPro" id="IPR036457">
    <property type="entry name" value="PPM-type-like_dom_sf"/>
</dbReference>
<dbReference type="Gene3D" id="3.60.40.10">
    <property type="entry name" value="PPM-type phosphatase domain"/>
    <property type="match status" value="1"/>
</dbReference>
<protein>
    <recommendedName>
        <fullName evidence="2">protein-serine/threonine phosphatase</fullName>
        <ecNumber evidence="2">3.1.3.16</ecNumber>
    </recommendedName>
</protein>
<evidence type="ECO:0000256" key="6">
    <source>
        <dbReference type="ARBA" id="ARBA00023211"/>
    </source>
</evidence>
<dbReference type="RefSeq" id="WP_086275909.1">
    <property type="nucleotide sequence ID" value="NZ_NGKU01000001.1"/>
</dbReference>
<dbReference type="SMART" id="SM00331">
    <property type="entry name" value="PP2C_SIG"/>
    <property type="match status" value="1"/>
</dbReference>
<dbReference type="AlphaFoldDB" id="A0A242AB60"/>
<evidence type="ECO:0000256" key="7">
    <source>
        <dbReference type="ARBA" id="ARBA00047761"/>
    </source>
</evidence>
<dbReference type="PROSITE" id="PS51746">
    <property type="entry name" value="PPM_2"/>
    <property type="match status" value="1"/>
</dbReference>
<keyword evidence="4" id="KW-0378">Hydrolase</keyword>
<evidence type="ECO:0000313" key="11">
    <source>
        <dbReference type="Proteomes" id="UP000195043"/>
    </source>
</evidence>
<proteinExistence type="predicted"/>
<evidence type="ECO:0000256" key="4">
    <source>
        <dbReference type="ARBA" id="ARBA00022801"/>
    </source>
</evidence>
<evidence type="ECO:0000256" key="2">
    <source>
        <dbReference type="ARBA" id="ARBA00013081"/>
    </source>
</evidence>
<organism evidence="10 11">
    <name type="scientific">Candidatus Enterococcus testudinis</name>
    <dbReference type="NCBI Taxonomy" id="1834191"/>
    <lineage>
        <taxon>Bacteria</taxon>
        <taxon>Bacillati</taxon>
        <taxon>Bacillota</taxon>
        <taxon>Bacilli</taxon>
        <taxon>Lactobacillales</taxon>
        <taxon>Enterococcaceae</taxon>
        <taxon>Enterococcus</taxon>
    </lineage>
</organism>
<keyword evidence="3" id="KW-0479">Metal-binding</keyword>
<evidence type="ECO:0000256" key="5">
    <source>
        <dbReference type="ARBA" id="ARBA00022912"/>
    </source>
</evidence>
<dbReference type="STRING" id="1834191.A5886_003062"/>
<dbReference type="Pfam" id="PF13672">
    <property type="entry name" value="PP2C_2"/>
    <property type="match status" value="1"/>
</dbReference>
<dbReference type="InterPro" id="IPR015655">
    <property type="entry name" value="PP2C"/>
</dbReference>
<dbReference type="GO" id="GO:0046872">
    <property type="term" value="F:metal ion binding"/>
    <property type="evidence" value="ECO:0007669"/>
    <property type="project" value="UniProtKB-KW"/>
</dbReference>
<dbReference type="SMART" id="SM00332">
    <property type="entry name" value="PP2Cc"/>
    <property type="match status" value="1"/>
</dbReference>
<evidence type="ECO:0000313" key="10">
    <source>
        <dbReference type="EMBL" id="OTN77961.1"/>
    </source>
</evidence>
<dbReference type="EC" id="3.1.3.16" evidence="2"/>
<name>A0A242AB60_9ENTE</name>
<feature type="domain" description="PPM-type phosphatase" evidence="9">
    <location>
        <begin position="2"/>
        <end position="241"/>
    </location>
</feature>